<proteinExistence type="predicted"/>
<reference evidence="3 4" key="1">
    <citation type="submission" date="2019-08" db="EMBL/GenBank/DDBJ databases">
        <title>Amphibian skin-associated Pigmentiphaga: genome sequence and occurrence across geography and hosts.</title>
        <authorList>
            <person name="Bletz M.C."/>
            <person name="Bunk B."/>
            <person name="Sproeer C."/>
            <person name="Biwer P."/>
            <person name="Reiter S."/>
            <person name="Rabemananjara F.C.E."/>
            <person name="Schulz S."/>
            <person name="Overmann J."/>
            <person name="Vences M."/>
        </authorList>
    </citation>
    <scope>NUCLEOTIDE SEQUENCE [LARGE SCALE GENOMIC DNA]</scope>
    <source>
        <strain evidence="3 4">Mada1488</strain>
    </source>
</reference>
<feature type="signal peptide" evidence="1">
    <location>
        <begin position="1"/>
        <end position="26"/>
    </location>
</feature>
<name>A0A5C0ASB7_9BURK</name>
<dbReference type="OrthoDB" id="7066954at2"/>
<sequence length="200" mass="22148">MNKHVVASRGRAARLVIAGAALGLLAACSNFGNQEKVFEEDLPEYRADLPDADWTVIATRLPAVPDPKKLVKVDPEMVQTSFTYGVDPDSLRIDPGRIVRYTLVSQSDMGATNISYEAMRCGMRQVRNIAIARPGEGWQRAYNDAWRPIEAVNRTAVQNVLFKGVLCAGGGPASMSLDVLRKRLTYWRQHAYGVEARDNQ</sequence>
<evidence type="ECO:0000313" key="3">
    <source>
        <dbReference type="EMBL" id="QEI05078.1"/>
    </source>
</evidence>
<dbReference type="Proteomes" id="UP000325161">
    <property type="component" value="Chromosome"/>
</dbReference>
<dbReference type="PROSITE" id="PS51257">
    <property type="entry name" value="PROKAR_LIPOPROTEIN"/>
    <property type="match status" value="1"/>
</dbReference>
<organism evidence="3 4">
    <name type="scientific">Pigmentiphaga aceris</name>
    <dbReference type="NCBI Taxonomy" id="1940612"/>
    <lineage>
        <taxon>Bacteria</taxon>
        <taxon>Pseudomonadati</taxon>
        <taxon>Pseudomonadota</taxon>
        <taxon>Betaproteobacteria</taxon>
        <taxon>Burkholderiales</taxon>
        <taxon>Alcaligenaceae</taxon>
        <taxon>Pigmentiphaga</taxon>
    </lineage>
</organism>
<feature type="chain" id="PRO_5022956597" description="CNP1-like uncharacterized domain-containing protein" evidence="1">
    <location>
        <begin position="27"/>
        <end position="200"/>
    </location>
</feature>
<protein>
    <recommendedName>
        <fullName evidence="2">CNP1-like uncharacterized domain-containing protein</fullName>
    </recommendedName>
</protein>
<keyword evidence="4" id="KW-1185">Reference proteome</keyword>
<dbReference type="Pfam" id="PF08750">
    <property type="entry name" value="CNP1"/>
    <property type="match status" value="1"/>
</dbReference>
<dbReference type="KEGG" id="pacr:FXN63_03920"/>
<dbReference type="EMBL" id="CP043046">
    <property type="protein sequence ID" value="QEI05078.1"/>
    <property type="molecule type" value="Genomic_DNA"/>
</dbReference>
<dbReference type="AlphaFoldDB" id="A0A5C0ASB7"/>
<evidence type="ECO:0000256" key="1">
    <source>
        <dbReference type="SAM" id="SignalP"/>
    </source>
</evidence>
<dbReference type="RefSeq" id="WP_148813033.1">
    <property type="nucleotide sequence ID" value="NZ_CP043046.1"/>
</dbReference>
<dbReference type="InterPro" id="IPR014861">
    <property type="entry name" value="CNP1-like_dom"/>
</dbReference>
<accession>A0A5C0ASB7</accession>
<feature type="domain" description="CNP1-like uncharacterised" evidence="2">
    <location>
        <begin position="51"/>
        <end position="181"/>
    </location>
</feature>
<gene>
    <name evidence="3" type="ORF">FXN63_03920</name>
</gene>
<evidence type="ECO:0000313" key="4">
    <source>
        <dbReference type="Proteomes" id="UP000325161"/>
    </source>
</evidence>
<evidence type="ECO:0000259" key="2">
    <source>
        <dbReference type="Pfam" id="PF08750"/>
    </source>
</evidence>
<keyword evidence="1" id="KW-0732">Signal</keyword>